<feature type="domain" description="Acyl-CoA thioesterase-like C-terminal" evidence="4">
    <location>
        <begin position="150"/>
        <end position="271"/>
    </location>
</feature>
<proteinExistence type="inferred from homology"/>
<comment type="similarity">
    <text evidence="1">Belongs to the C/M/P thioester hydrolase family.</text>
</comment>
<dbReference type="CDD" id="cd03445">
    <property type="entry name" value="Thioesterase_II_repeat2"/>
    <property type="match status" value="1"/>
</dbReference>
<protein>
    <submittedName>
        <fullName evidence="5">Acyl-CoA thioesterase II</fullName>
    </submittedName>
</protein>
<evidence type="ECO:0000259" key="4">
    <source>
        <dbReference type="Pfam" id="PF20789"/>
    </source>
</evidence>
<dbReference type="PANTHER" id="PTHR11066:SF34">
    <property type="entry name" value="ACYL-COENZYME A THIOESTERASE 8"/>
    <property type="match status" value="1"/>
</dbReference>
<dbReference type="Pfam" id="PF13622">
    <property type="entry name" value="4HBT_3"/>
    <property type="match status" value="1"/>
</dbReference>
<sequence>MHELLHIDTVGPDEFRGRCAEGSPGRAYGGHLAAQALAAAQRTVREGRAVHSLHGYFLSPGRPEAEVRYVVRRLRDGKSYDLREVTAWQQSDAVFTMTASFKVPEYGPPRHAPMPDTPPPDLLAERGAGPDRTWTNVGERSAVGRGVVFRPVHTGSGSGVPGESRRSLWVRAAGQLGADPGAHACALTFLSDMALARTAAVAHSPAAARDPSTMFTTSLDHAIWFHRPCRADQWLLYTQSSRASGDGRGLSTGEMWSRQGELIATTTQEVVLRERRGAAPDPAAAG</sequence>
<name>A0ABP8PPY8_9NOCA</name>
<accession>A0ABP8PPY8</accession>
<dbReference type="InterPro" id="IPR049450">
    <property type="entry name" value="ACOT8-like_C"/>
</dbReference>
<organism evidence="5 6">
    <name type="scientific">Rhodococcus olei</name>
    <dbReference type="NCBI Taxonomy" id="2161675"/>
    <lineage>
        <taxon>Bacteria</taxon>
        <taxon>Bacillati</taxon>
        <taxon>Actinomycetota</taxon>
        <taxon>Actinomycetes</taxon>
        <taxon>Mycobacteriales</taxon>
        <taxon>Nocardiaceae</taxon>
        <taxon>Rhodococcus</taxon>
    </lineage>
</organism>
<dbReference type="InterPro" id="IPR049449">
    <property type="entry name" value="TesB_ACOT8-like_N"/>
</dbReference>
<evidence type="ECO:0000259" key="3">
    <source>
        <dbReference type="Pfam" id="PF13622"/>
    </source>
</evidence>
<dbReference type="InterPro" id="IPR003703">
    <property type="entry name" value="Acyl_CoA_thio"/>
</dbReference>
<evidence type="ECO:0000313" key="5">
    <source>
        <dbReference type="EMBL" id="GAA4490791.1"/>
    </source>
</evidence>
<dbReference type="RefSeq" id="WP_345353201.1">
    <property type="nucleotide sequence ID" value="NZ_BAABFB010000075.1"/>
</dbReference>
<feature type="domain" description="Acyl-CoA thioesterase-like N-terminal HotDog" evidence="3">
    <location>
        <begin position="25"/>
        <end position="101"/>
    </location>
</feature>
<dbReference type="EMBL" id="BAABFB010000075">
    <property type="protein sequence ID" value="GAA4490791.1"/>
    <property type="molecule type" value="Genomic_DNA"/>
</dbReference>
<dbReference type="Pfam" id="PF20789">
    <property type="entry name" value="4HBT_3C"/>
    <property type="match status" value="1"/>
</dbReference>
<evidence type="ECO:0000256" key="1">
    <source>
        <dbReference type="ARBA" id="ARBA00006538"/>
    </source>
</evidence>
<dbReference type="Gene3D" id="2.40.160.210">
    <property type="entry name" value="Acyl-CoA thioesterase, double hotdog domain"/>
    <property type="match status" value="1"/>
</dbReference>
<dbReference type="CDD" id="cd03444">
    <property type="entry name" value="Thioesterase_II_repeat1"/>
    <property type="match status" value="1"/>
</dbReference>
<dbReference type="Proteomes" id="UP001501183">
    <property type="component" value="Unassembled WGS sequence"/>
</dbReference>
<reference evidence="6" key="1">
    <citation type="journal article" date="2019" name="Int. J. Syst. Evol. Microbiol.">
        <title>The Global Catalogue of Microorganisms (GCM) 10K type strain sequencing project: providing services to taxonomists for standard genome sequencing and annotation.</title>
        <authorList>
            <consortium name="The Broad Institute Genomics Platform"/>
            <consortium name="The Broad Institute Genome Sequencing Center for Infectious Disease"/>
            <person name="Wu L."/>
            <person name="Ma J."/>
        </authorList>
    </citation>
    <scope>NUCLEOTIDE SEQUENCE [LARGE SCALE GENOMIC DNA]</scope>
    <source>
        <strain evidence="6">JCM 32206</strain>
    </source>
</reference>
<dbReference type="PANTHER" id="PTHR11066">
    <property type="entry name" value="ACYL-COA THIOESTERASE"/>
    <property type="match status" value="1"/>
</dbReference>
<evidence type="ECO:0000256" key="2">
    <source>
        <dbReference type="ARBA" id="ARBA00022801"/>
    </source>
</evidence>
<gene>
    <name evidence="5" type="primary">tesB_2</name>
    <name evidence="5" type="ORF">GCM10023094_54710</name>
</gene>
<dbReference type="InterPro" id="IPR029069">
    <property type="entry name" value="HotDog_dom_sf"/>
</dbReference>
<dbReference type="SUPFAM" id="SSF54637">
    <property type="entry name" value="Thioesterase/thiol ester dehydrase-isomerase"/>
    <property type="match status" value="2"/>
</dbReference>
<comment type="caution">
    <text evidence="5">The sequence shown here is derived from an EMBL/GenBank/DDBJ whole genome shotgun (WGS) entry which is preliminary data.</text>
</comment>
<dbReference type="InterPro" id="IPR042171">
    <property type="entry name" value="Acyl-CoA_hotdog"/>
</dbReference>
<keyword evidence="6" id="KW-1185">Reference proteome</keyword>
<keyword evidence="2" id="KW-0378">Hydrolase</keyword>
<evidence type="ECO:0000313" key="6">
    <source>
        <dbReference type="Proteomes" id="UP001501183"/>
    </source>
</evidence>